<comment type="caution">
    <text evidence="2">The sequence shown here is derived from an EMBL/GenBank/DDBJ whole genome shotgun (WGS) entry which is preliminary data.</text>
</comment>
<reference evidence="2 3" key="1">
    <citation type="journal article" date="2016" name="Nat. Commun.">
        <title>Thousands of microbial genomes shed light on interconnected biogeochemical processes in an aquifer system.</title>
        <authorList>
            <person name="Anantharaman K."/>
            <person name="Brown C.T."/>
            <person name="Hug L.A."/>
            <person name="Sharon I."/>
            <person name="Castelle C.J."/>
            <person name="Probst A.J."/>
            <person name="Thomas B.C."/>
            <person name="Singh A."/>
            <person name="Wilkins M.J."/>
            <person name="Karaoz U."/>
            <person name="Brodie E.L."/>
            <person name="Williams K.H."/>
            <person name="Hubbard S.S."/>
            <person name="Banfield J.F."/>
        </authorList>
    </citation>
    <scope>NUCLEOTIDE SEQUENCE [LARGE SCALE GENOMIC DNA]</scope>
</reference>
<keyword evidence="1" id="KW-1133">Transmembrane helix</keyword>
<evidence type="ECO:0000256" key="1">
    <source>
        <dbReference type="SAM" id="Phobius"/>
    </source>
</evidence>
<organism evidence="2 3">
    <name type="scientific">Candidatus Woesebacteria bacterium RIFCSPLOWO2_01_FULL_39_10b</name>
    <dbReference type="NCBI Taxonomy" id="1802517"/>
    <lineage>
        <taxon>Bacteria</taxon>
        <taxon>Candidatus Woeseibacteriota</taxon>
    </lineage>
</organism>
<keyword evidence="1" id="KW-0472">Membrane</keyword>
<accession>A0A1F8B4F0</accession>
<name>A0A1F8B4F0_9BACT</name>
<sequence>MDGVQKLLAVVIVSLTLLLLVVGLQVILIIVDLRRAIKRLNSLLEDSILGGGLLRPEKLTGILEFFGKKRRMEKRGEGEFGS</sequence>
<protein>
    <submittedName>
        <fullName evidence="2">Uncharacterized protein</fullName>
    </submittedName>
</protein>
<keyword evidence="1" id="KW-0812">Transmembrane</keyword>
<dbReference type="Proteomes" id="UP000176404">
    <property type="component" value="Unassembled WGS sequence"/>
</dbReference>
<feature type="transmembrane region" description="Helical" evidence="1">
    <location>
        <begin position="6"/>
        <end position="31"/>
    </location>
</feature>
<gene>
    <name evidence="2" type="ORF">A2892_04885</name>
</gene>
<evidence type="ECO:0000313" key="2">
    <source>
        <dbReference type="EMBL" id="OGM58902.1"/>
    </source>
</evidence>
<proteinExistence type="predicted"/>
<dbReference type="AlphaFoldDB" id="A0A1F8B4F0"/>
<dbReference type="STRING" id="1802517.A2892_04885"/>
<dbReference type="EMBL" id="MGHD01000026">
    <property type="protein sequence ID" value="OGM58902.1"/>
    <property type="molecule type" value="Genomic_DNA"/>
</dbReference>
<evidence type="ECO:0000313" key="3">
    <source>
        <dbReference type="Proteomes" id="UP000176404"/>
    </source>
</evidence>